<dbReference type="GO" id="GO:0003700">
    <property type="term" value="F:DNA-binding transcription factor activity"/>
    <property type="evidence" value="ECO:0007669"/>
    <property type="project" value="InterPro"/>
</dbReference>
<dbReference type="Proteomes" id="UP000657918">
    <property type="component" value="Chromosome 8"/>
</dbReference>
<feature type="compositionally biased region" description="Low complexity" evidence="7">
    <location>
        <begin position="40"/>
        <end position="66"/>
    </location>
</feature>
<evidence type="ECO:0000259" key="8">
    <source>
        <dbReference type="PROSITE" id="PS51032"/>
    </source>
</evidence>
<keyword evidence="2" id="KW-0805">Transcription regulation</keyword>
<organism evidence="9 10">
    <name type="scientific">Salix dunnii</name>
    <dbReference type="NCBI Taxonomy" id="1413687"/>
    <lineage>
        <taxon>Eukaryota</taxon>
        <taxon>Viridiplantae</taxon>
        <taxon>Streptophyta</taxon>
        <taxon>Embryophyta</taxon>
        <taxon>Tracheophyta</taxon>
        <taxon>Spermatophyta</taxon>
        <taxon>Magnoliopsida</taxon>
        <taxon>eudicotyledons</taxon>
        <taxon>Gunneridae</taxon>
        <taxon>Pentapetalae</taxon>
        <taxon>rosids</taxon>
        <taxon>fabids</taxon>
        <taxon>Malpighiales</taxon>
        <taxon>Salicaceae</taxon>
        <taxon>Saliceae</taxon>
        <taxon>Salix</taxon>
    </lineage>
</organism>
<dbReference type="InterPro" id="IPR044808">
    <property type="entry name" value="ERF_plant"/>
</dbReference>
<proteinExistence type="inferred from homology"/>
<dbReference type="Gene3D" id="3.30.730.10">
    <property type="entry name" value="AP2/ERF domain"/>
    <property type="match status" value="1"/>
</dbReference>
<evidence type="ECO:0000313" key="10">
    <source>
        <dbReference type="Proteomes" id="UP000657918"/>
    </source>
</evidence>
<accession>A0A835JUH2</accession>
<keyword evidence="4" id="KW-0804">Transcription</keyword>
<dbReference type="InterPro" id="IPR016177">
    <property type="entry name" value="DNA-bd_dom_sf"/>
</dbReference>
<dbReference type="PROSITE" id="PS51032">
    <property type="entry name" value="AP2_ERF"/>
    <property type="match status" value="1"/>
</dbReference>
<dbReference type="GO" id="GO:0003677">
    <property type="term" value="F:DNA binding"/>
    <property type="evidence" value="ECO:0007669"/>
    <property type="project" value="UniProtKB-KW"/>
</dbReference>
<evidence type="ECO:0000256" key="6">
    <source>
        <dbReference type="ARBA" id="ARBA00024343"/>
    </source>
</evidence>
<dbReference type="SUPFAM" id="SSF54171">
    <property type="entry name" value="DNA-binding domain"/>
    <property type="match status" value="1"/>
</dbReference>
<comment type="similarity">
    <text evidence="6">Belongs to the AP2/ERF transcription factor family. ERF subfamily.</text>
</comment>
<evidence type="ECO:0000256" key="1">
    <source>
        <dbReference type="ARBA" id="ARBA00004123"/>
    </source>
</evidence>
<dbReference type="OrthoDB" id="10038011at2759"/>
<reference evidence="9 10" key="1">
    <citation type="submission" date="2020-10" db="EMBL/GenBank/DDBJ databases">
        <title>Plant Genome Project.</title>
        <authorList>
            <person name="Zhang R.-G."/>
        </authorList>
    </citation>
    <scope>NUCLEOTIDE SEQUENCE [LARGE SCALE GENOMIC DNA]</scope>
    <source>
        <strain evidence="9">FAFU-HL-1</strain>
        <tissue evidence="9">Leaf</tissue>
    </source>
</reference>
<evidence type="ECO:0000256" key="3">
    <source>
        <dbReference type="ARBA" id="ARBA00023125"/>
    </source>
</evidence>
<dbReference type="InterPro" id="IPR036955">
    <property type="entry name" value="AP2/ERF_dom_sf"/>
</dbReference>
<keyword evidence="5" id="KW-0539">Nucleus</keyword>
<evidence type="ECO:0000256" key="7">
    <source>
        <dbReference type="SAM" id="MobiDB-lite"/>
    </source>
</evidence>
<dbReference type="EMBL" id="JADGMS010000008">
    <property type="protein sequence ID" value="KAF9677715.1"/>
    <property type="molecule type" value="Genomic_DNA"/>
</dbReference>
<keyword evidence="10" id="KW-1185">Reference proteome</keyword>
<dbReference type="AlphaFoldDB" id="A0A835JUH2"/>
<feature type="region of interest" description="Disordered" evidence="7">
    <location>
        <begin position="105"/>
        <end position="126"/>
    </location>
</feature>
<sequence>MWLGTFNTAEEAARAYDRAAYAMRGHLAILNFPNEYPNMAGNASAGSSSSTPSFSSRYSGSSSSSSMQREVFEFECLDDKLLEEMLEQEEKRSILEGIFKSSLDGHDQRQAEHGYSGLNLRHKPIE</sequence>
<dbReference type="SMART" id="SM00380">
    <property type="entry name" value="AP2"/>
    <property type="match status" value="1"/>
</dbReference>
<protein>
    <recommendedName>
        <fullName evidence="8">AP2/ERF domain-containing protein</fullName>
    </recommendedName>
</protein>
<keyword evidence="3" id="KW-0238">DNA-binding</keyword>
<evidence type="ECO:0000256" key="4">
    <source>
        <dbReference type="ARBA" id="ARBA00023163"/>
    </source>
</evidence>
<dbReference type="PANTHER" id="PTHR31190:SF488">
    <property type="entry name" value="ETHYLENE-RESPONSIVE TRANSCRIPTION FACTOR ERF096"/>
    <property type="match status" value="1"/>
</dbReference>
<dbReference type="GO" id="GO:0005634">
    <property type="term" value="C:nucleus"/>
    <property type="evidence" value="ECO:0007669"/>
    <property type="project" value="UniProtKB-SubCell"/>
</dbReference>
<comment type="subcellular location">
    <subcellularLocation>
        <location evidence="1">Nucleus</location>
    </subcellularLocation>
</comment>
<evidence type="ECO:0000256" key="5">
    <source>
        <dbReference type="ARBA" id="ARBA00023242"/>
    </source>
</evidence>
<evidence type="ECO:0000256" key="2">
    <source>
        <dbReference type="ARBA" id="ARBA00023015"/>
    </source>
</evidence>
<gene>
    <name evidence="9" type="ORF">SADUNF_Sadunf08G0136300</name>
</gene>
<feature type="domain" description="AP2/ERF" evidence="8">
    <location>
        <begin position="1"/>
        <end position="33"/>
    </location>
</feature>
<comment type="caution">
    <text evidence="9">The sequence shown here is derived from an EMBL/GenBank/DDBJ whole genome shotgun (WGS) entry which is preliminary data.</text>
</comment>
<name>A0A835JUH2_9ROSI</name>
<dbReference type="InterPro" id="IPR001471">
    <property type="entry name" value="AP2/ERF_dom"/>
</dbReference>
<evidence type="ECO:0000313" key="9">
    <source>
        <dbReference type="EMBL" id="KAF9677715.1"/>
    </source>
</evidence>
<dbReference type="PANTHER" id="PTHR31190">
    <property type="entry name" value="DNA-BINDING DOMAIN"/>
    <property type="match status" value="1"/>
</dbReference>
<dbReference type="GO" id="GO:0009873">
    <property type="term" value="P:ethylene-activated signaling pathway"/>
    <property type="evidence" value="ECO:0007669"/>
    <property type="project" value="InterPro"/>
</dbReference>
<feature type="region of interest" description="Disordered" evidence="7">
    <location>
        <begin position="40"/>
        <end position="69"/>
    </location>
</feature>